<dbReference type="EMBL" id="CP099419">
    <property type="protein sequence ID" value="USW50422.1"/>
    <property type="molecule type" value="Genomic_DNA"/>
</dbReference>
<accession>A0A9Q9AJD4</accession>
<feature type="signal peptide" evidence="12">
    <location>
        <begin position="1"/>
        <end position="21"/>
    </location>
</feature>
<keyword evidence="14" id="KW-1185">Reference proteome</keyword>
<dbReference type="GO" id="GO:0050525">
    <property type="term" value="F:cutinase activity"/>
    <property type="evidence" value="ECO:0007669"/>
    <property type="project" value="UniProtKB-UniRule"/>
</dbReference>
<comment type="subcellular location">
    <subcellularLocation>
        <location evidence="1 12">Secreted</location>
    </subcellularLocation>
</comment>
<keyword evidence="8 11" id="KW-1015">Disulfide bond</keyword>
<dbReference type="Proteomes" id="UP001056384">
    <property type="component" value="Chromosome 2"/>
</dbReference>
<dbReference type="Gene3D" id="3.40.50.1820">
    <property type="entry name" value="alpha/beta hydrolase"/>
    <property type="match status" value="1"/>
</dbReference>
<comment type="function">
    <text evidence="12">Catalyzes the hydrolysis of complex carboxylic polyesters found in the cell wall of plants. Degrades cutin, a macromolecule that forms the structure of the plant cuticle.</text>
</comment>
<evidence type="ECO:0000256" key="1">
    <source>
        <dbReference type="ARBA" id="ARBA00004613"/>
    </source>
</evidence>
<evidence type="ECO:0000256" key="8">
    <source>
        <dbReference type="ARBA" id="ARBA00023157"/>
    </source>
</evidence>
<evidence type="ECO:0000256" key="11">
    <source>
        <dbReference type="PIRSR" id="PIRSR611150-2"/>
    </source>
</evidence>
<dbReference type="SUPFAM" id="SSF53474">
    <property type="entry name" value="alpha/beta-Hydrolases"/>
    <property type="match status" value="1"/>
</dbReference>
<dbReference type="GO" id="GO:0005576">
    <property type="term" value="C:extracellular region"/>
    <property type="evidence" value="ECO:0007669"/>
    <property type="project" value="UniProtKB-SubCell"/>
</dbReference>
<dbReference type="PANTHER" id="PTHR48250">
    <property type="entry name" value="CUTINASE 2-RELATED"/>
    <property type="match status" value="1"/>
</dbReference>
<feature type="active site" description="Proton donor/acceptor" evidence="10">
    <location>
        <position position="223"/>
    </location>
</feature>
<evidence type="ECO:0000256" key="2">
    <source>
        <dbReference type="ARBA" id="ARBA00007534"/>
    </source>
</evidence>
<evidence type="ECO:0000256" key="10">
    <source>
        <dbReference type="PIRSR" id="PIRSR611150-1"/>
    </source>
</evidence>
<dbReference type="PROSITE" id="PS00155">
    <property type="entry name" value="CUTINASE_1"/>
    <property type="match status" value="1"/>
</dbReference>
<organism evidence="13 14">
    <name type="scientific">Septoria linicola</name>
    <dbReference type="NCBI Taxonomy" id="215465"/>
    <lineage>
        <taxon>Eukaryota</taxon>
        <taxon>Fungi</taxon>
        <taxon>Dikarya</taxon>
        <taxon>Ascomycota</taxon>
        <taxon>Pezizomycotina</taxon>
        <taxon>Dothideomycetes</taxon>
        <taxon>Dothideomycetidae</taxon>
        <taxon>Mycosphaerellales</taxon>
        <taxon>Mycosphaerellaceae</taxon>
        <taxon>Septoria</taxon>
    </lineage>
</organism>
<evidence type="ECO:0000256" key="5">
    <source>
        <dbReference type="ARBA" id="ARBA00022525"/>
    </source>
</evidence>
<dbReference type="PANTHER" id="PTHR48250:SF2">
    <property type="entry name" value="CUTINASE"/>
    <property type="match status" value="1"/>
</dbReference>
<dbReference type="EC" id="3.1.1.74" evidence="3 12"/>
<dbReference type="SMART" id="SM01110">
    <property type="entry name" value="Cutinase"/>
    <property type="match status" value="1"/>
</dbReference>
<protein>
    <recommendedName>
        <fullName evidence="3 12">Cutinase</fullName>
        <ecNumber evidence="3 12">3.1.1.74</ecNumber>
    </recommendedName>
</protein>
<proteinExistence type="inferred from homology"/>
<gene>
    <name evidence="13" type="ORF">Slin15195_G037410</name>
</gene>
<sequence length="245" mass="25603">MRLPSLLGVLAFALAAPLSLSTPSYLSQGSQNQLLSPTYGSGNGHSCPNLTIIYAKGTDLPGSPPSGNVGRAGGVGPMFFQAVSDFLHSSSNGTVATMSMAVQGVEYTAEIGDSLFTDGDAAASQLMRNLAAQAMESCPNTHITLSGYSLGGHILTHALLQQMTHEEVSRIGSVVTFGSSAELGKKKAMRERVGGKKVLEVCHGGDGFCHGDMLGGLLRMEEHLNYGNERDVERAAGFVKGRMGL</sequence>
<name>A0A9Q9AJD4_9PEZI</name>
<dbReference type="InterPro" id="IPR043580">
    <property type="entry name" value="CUTINASE_1"/>
</dbReference>
<dbReference type="InterPro" id="IPR029058">
    <property type="entry name" value="AB_hydrolase_fold"/>
</dbReference>
<evidence type="ECO:0000256" key="12">
    <source>
        <dbReference type="RuleBase" id="RU361263"/>
    </source>
</evidence>
<dbReference type="AlphaFoldDB" id="A0A9Q9AJD4"/>
<keyword evidence="6 12" id="KW-0732">Signal</keyword>
<dbReference type="Pfam" id="PF01083">
    <property type="entry name" value="Cutinase"/>
    <property type="match status" value="1"/>
</dbReference>
<dbReference type="GO" id="GO:0016052">
    <property type="term" value="P:carbohydrate catabolic process"/>
    <property type="evidence" value="ECO:0007669"/>
    <property type="project" value="TreeGrafter"/>
</dbReference>
<evidence type="ECO:0000256" key="9">
    <source>
        <dbReference type="ARBA" id="ARBA00034045"/>
    </source>
</evidence>
<feature type="disulfide bond" evidence="11">
    <location>
        <begin position="202"/>
        <end position="209"/>
    </location>
</feature>
<evidence type="ECO:0000313" key="13">
    <source>
        <dbReference type="EMBL" id="USW50422.1"/>
    </source>
</evidence>
<keyword evidence="4 12" id="KW-0719">Serine esterase</keyword>
<dbReference type="InterPro" id="IPR011150">
    <property type="entry name" value="Cutinase_monf"/>
</dbReference>
<dbReference type="InterPro" id="IPR000675">
    <property type="entry name" value="Cutinase/axe"/>
</dbReference>
<feature type="active site" evidence="10">
    <location>
        <position position="206"/>
    </location>
</feature>
<feature type="chain" id="PRO_5040530247" description="Cutinase" evidence="12">
    <location>
        <begin position="22"/>
        <end position="245"/>
    </location>
</feature>
<reference evidence="13" key="1">
    <citation type="submission" date="2022-06" db="EMBL/GenBank/DDBJ databases">
        <title>Complete genome sequences of two strains of the flax pathogen Septoria linicola.</title>
        <authorList>
            <person name="Lapalu N."/>
            <person name="Simon A."/>
            <person name="Demenou B."/>
            <person name="Paumier D."/>
            <person name="Guillot M.-P."/>
            <person name="Gout L."/>
            <person name="Valade R."/>
        </authorList>
    </citation>
    <scope>NUCLEOTIDE SEQUENCE</scope>
    <source>
        <strain evidence="13">SE15195</strain>
    </source>
</reference>
<keyword evidence="5 12" id="KW-0964">Secreted</keyword>
<dbReference type="OrthoDB" id="2975078at2759"/>
<evidence type="ECO:0000256" key="6">
    <source>
        <dbReference type="ARBA" id="ARBA00022729"/>
    </source>
</evidence>
<comment type="catalytic activity">
    <reaction evidence="9 12">
        <text>cutin + H2O = cutin monomers.</text>
        <dbReference type="EC" id="3.1.1.74"/>
    </reaction>
</comment>
<feature type="disulfide bond" evidence="11">
    <location>
        <begin position="47"/>
        <end position="138"/>
    </location>
</feature>
<evidence type="ECO:0000256" key="7">
    <source>
        <dbReference type="ARBA" id="ARBA00022801"/>
    </source>
</evidence>
<feature type="active site" description="Nucleophile" evidence="10">
    <location>
        <position position="149"/>
    </location>
</feature>
<evidence type="ECO:0000256" key="4">
    <source>
        <dbReference type="ARBA" id="ARBA00022487"/>
    </source>
</evidence>
<evidence type="ECO:0000313" key="14">
    <source>
        <dbReference type="Proteomes" id="UP001056384"/>
    </source>
</evidence>
<comment type="similarity">
    <text evidence="2 12">Belongs to the cutinase family.</text>
</comment>
<keyword evidence="7 12" id="KW-0378">Hydrolase</keyword>
<evidence type="ECO:0000256" key="3">
    <source>
        <dbReference type="ARBA" id="ARBA00013095"/>
    </source>
</evidence>